<gene>
    <name evidence="1" type="ORF">A7J50_2926</name>
</gene>
<evidence type="ECO:0000313" key="2">
    <source>
        <dbReference type="Proteomes" id="UP000077829"/>
    </source>
</evidence>
<accession>A0A172Z293</accession>
<dbReference type="RefSeq" id="WP_082895889.1">
    <property type="nucleotide sequence ID" value="NZ_CP015600.1"/>
</dbReference>
<dbReference type="STRING" id="219572.A7J50_2926"/>
<reference evidence="1 2" key="1">
    <citation type="submission" date="2016-05" db="EMBL/GenBank/DDBJ databases">
        <title>Complete genome sequence of Pseudomonas antarctica PAMC 27494.</title>
        <authorList>
            <person name="Lee J."/>
        </authorList>
    </citation>
    <scope>NUCLEOTIDE SEQUENCE [LARGE SCALE GENOMIC DNA]</scope>
    <source>
        <strain evidence="1 2">PAMC 27494</strain>
    </source>
</reference>
<sequence length="131" mass="14215">MLKSVRKGRENAGQLTDALALTLEEIRAVLTPILGPVAVTALYRRCLHLCAARHPCFESIYKNEDVSMTPSSVSVMLAQLSSADELQLGDVLINTFYTLLASLIGPPLTEQLVGDCTARARARNDQQGDDT</sequence>
<dbReference type="EMBL" id="CP015600">
    <property type="protein sequence ID" value="ANF86316.1"/>
    <property type="molecule type" value="Genomic_DNA"/>
</dbReference>
<dbReference type="Proteomes" id="UP000077829">
    <property type="component" value="Chromosome"/>
</dbReference>
<dbReference type="AlphaFoldDB" id="A0A172Z293"/>
<dbReference type="PATRIC" id="fig|219572.3.peg.3003"/>
<dbReference type="KEGG" id="panr:A7J50_2926"/>
<evidence type="ECO:0000313" key="1">
    <source>
        <dbReference type="EMBL" id="ANF86316.1"/>
    </source>
</evidence>
<proteinExistence type="predicted"/>
<organism evidence="1 2">
    <name type="scientific">Pseudomonas antarctica</name>
    <dbReference type="NCBI Taxonomy" id="219572"/>
    <lineage>
        <taxon>Bacteria</taxon>
        <taxon>Pseudomonadati</taxon>
        <taxon>Pseudomonadota</taxon>
        <taxon>Gammaproteobacteria</taxon>
        <taxon>Pseudomonadales</taxon>
        <taxon>Pseudomonadaceae</taxon>
        <taxon>Pseudomonas</taxon>
    </lineage>
</organism>
<protein>
    <submittedName>
        <fullName evidence="1">Uncharacterized protein</fullName>
    </submittedName>
</protein>
<name>A0A172Z293_9PSED</name>